<keyword evidence="1" id="KW-0805">Transcription regulation</keyword>
<accession>A0A918KY31</accession>
<dbReference type="InterPro" id="IPR036388">
    <property type="entry name" value="WH-like_DNA-bd_sf"/>
</dbReference>
<proteinExistence type="predicted"/>
<evidence type="ECO:0000313" key="5">
    <source>
        <dbReference type="EMBL" id="GGR44566.1"/>
    </source>
</evidence>
<protein>
    <submittedName>
        <fullName evidence="5">GntR family transcriptional regulator</fullName>
    </submittedName>
</protein>
<evidence type="ECO:0000313" key="6">
    <source>
        <dbReference type="Proteomes" id="UP000658320"/>
    </source>
</evidence>
<dbReference type="PANTHER" id="PTHR44846">
    <property type="entry name" value="MANNOSYL-D-GLYCERATE TRANSPORT/METABOLISM SYSTEM REPRESSOR MNGR-RELATED"/>
    <property type="match status" value="1"/>
</dbReference>
<dbReference type="InterPro" id="IPR050679">
    <property type="entry name" value="Bact_HTH_transcr_reg"/>
</dbReference>
<dbReference type="PANTHER" id="PTHR44846:SF1">
    <property type="entry name" value="MANNOSYL-D-GLYCERATE TRANSPORT_METABOLISM SYSTEM REPRESSOR MNGR-RELATED"/>
    <property type="match status" value="1"/>
</dbReference>
<dbReference type="PROSITE" id="PS50949">
    <property type="entry name" value="HTH_GNTR"/>
    <property type="match status" value="1"/>
</dbReference>
<reference evidence="5" key="2">
    <citation type="submission" date="2020-09" db="EMBL/GenBank/DDBJ databases">
        <authorList>
            <person name="Sun Q."/>
            <person name="Ohkuma M."/>
        </authorList>
    </citation>
    <scope>NUCLEOTIDE SEQUENCE</scope>
    <source>
        <strain evidence="5">JCM 4346</strain>
    </source>
</reference>
<dbReference type="CDD" id="cd07377">
    <property type="entry name" value="WHTH_GntR"/>
    <property type="match status" value="1"/>
</dbReference>
<sequence length="325" mass="36254">MKWISPAWLILKQQASRQANVTESGLLLGRERYGRLVDAQRSSDGGGGREFQRISEELRNRIADGQYPLRSYLPPQRDLAEEFRVSRDTVQRVLRELAKQGWIESRQGSGSRVVKVPRTQPSSVATGRLRGGRTLGPLLEEAFDRPEVTLDVYSLTSESLAAHLKVQAERIVGGAVTPERIALRLILPSEDLAVPYPTVKGNPDDPRPRDHLRLVTQSSTESVQRLFTDLAALVPSVGLEVRRAPLTPAFKLYLLNGEQALLAPYEVIERRIPLDSGEVIPTLDVLGFGAPLTHHVKDTDPDSPDTLFVDSWQAWFDSVWNLLSE</sequence>
<dbReference type="GO" id="GO:0003700">
    <property type="term" value="F:DNA-binding transcription factor activity"/>
    <property type="evidence" value="ECO:0007669"/>
    <property type="project" value="InterPro"/>
</dbReference>
<dbReference type="EMBL" id="BMSX01000021">
    <property type="protein sequence ID" value="GGR44566.1"/>
    <property type="molecule type" value="Genomic_DNA"/>
</dbReference>
<dbReference type="AlphaFoldDB" id="A0A918KY31"/>
<dbReference type="Pfam" id="PF00392">
    <property type="entry name" value="GntR"/>
    <property type="match status" value="1"/>
</dbReference>
<keyword evidence="3" id="KW-0804">Transcription</keyword>
<dbReference type="InterPro" id="IPR036390">
    <property type="entry name" value="WH_DNA-bd_sf"/>
</dbReference>
<dbReference type="GO" id="GO:0003677">
    <property type="term" value="F:DNA binding"/>
    <property type="evidence" value="ECO:0007669"/>
    <property type="project" value="UniProtKB-KW"/>
</dbReference>
<name>A0A918KY31_9ACTN</name>
<keyword evidence="6" id="KW-1185">Reference proteome</keyword>
<evidence type="ECO:0000259" key="4">
    <source>
        <dbReference type="PROSITE" id="PS50949"/>
    </source>
</evidence>
<dbReference type="GO" id="GO:0045892">
    <property type="term" value="P:negative regulation of DNA-templated transcription"/>
    <property type="evidence" value="ECO:0007669"/>
    <property type="project" value="TreeGrafter"/>
</dbReference>
<gene>
    <name evidence="5" type="ORF">GCM10010251_71930</name>
</gene>
<comment type="caution">
    <text evidence="5">The sequence shown here is derived from an EMBL/GenBank/DDBJ whole genome shotgun (WGS) entry which is preliminary data.</text>
</comment>
<evidence type="ECO:0000256" key="3">
    <source>
        <dbReference type="ARBA" id="ARBA00023163"/>
    </source>
</evidence>
<reference evidence="5" key="1">
    <citation type="journal article" date="2014" name="Int. J. Syst. Evol. Microbiol.">
        <title>Complete genome sequence of Corynebacterium casei LMG S-19264T (=DSM 44701T), isolated from a smear-ripened cheese.</title>
        <authorList>
            <consortium name="US DOE Joint Genome Institute (JGI-PGF)"/>
            <person name="Walter F."/>
            <person name="Albersmeier A."/>
            <person name="Kalinowski J."/>
            <person name="Ruckert C."/>
        </authorList>
    </citation>
    <scope>NUCLEOTIDE SEQUENCE</scope>
    <source>
        <strain evidence="5">JCM 4346</strain>
    </source>
</reference>
<keyword evidence="2" id="KW-0238">DNA-binding</keyword>
<dbReference type="SMART" id="SM00345">
    <property type="entry name" value="HTH_GNTR"/>
    <property type="match status" value="1"/>
</dbReference>
<feature type="domain" description="HTH gntR-type" evidence="4">
    <location>
        <begin position="48"/>
        <end position="116"/>
    </location>
</feature>
<dbReference type="Proteomes" id="UP000658320">
    <property type="component" value="Unassembled WGS sequence"/>
</dbReference>
<dbReference type="PRINTS" id="PR00035">
    <property type="entry name" value="HTHGNTR"/>
</dbReference>
<organism evidence="5 6">
    <name type="scientific">Streptomyces aurantiogriseus</name>
    <dbReference type="NCBI Taxonomy" id="66870"/>
    <lineage>
        <taxon>Bacteria</taxon>
        <taxon>Bacillati</taxon>
        <taxon>Actinomycetota</taxon>
        <taxon>Actinomycetes</taxon>
        <taxon>Kitasatosporales</taxon>
        <taxon>Streptomycetaceae</taxon>
        <taxon>Streptomyces</taxon>
    </lineage>
</organism>
<evidence type="ECO:0000256" key="2">
    <source>
        <dbReference type="ARBA" id="ARBA00023125"/>
    </source>
</evidence>
<dbReference type="SUPFAM" id="SSF46785">
    <property type="entry name" value="Winged helix' DNA-binding domain"/>
    <property type="match status" value="1"/>
</dbReference>
<evidence type="ECO:0000256" key="1">
    <source>
        <dbReference type="ARBA" id="ARBA00023015"/>
    </source>
</evidence>
<dbReference type="Gene3D" id="1.10.10.10">
    <property type="entry name" value="Winged helix-like DNA-binding domain superfamily/Winged helix DNA-binding domain"/>
    <property type="match status" value="1"/>
</dbReference>
<dbReference type="InterPro" id="IPR000524">
    <property type="entry name" value="Tscrpt_reg_HTH_GntR"/>
</dbReference>